<dbReference type="InterPro" id="IPR000182">
    <property type="entry name" value="GNAT_dom"/>
</dbReference>
<dbReference type="Gene3D" id="3.40.630.30">
    <property type="match status" value="1"/>
</dbReference>
<evidence type="ECO:0000256" key="1">
    <source>
        <dbReference type="ARBA" id="ARBA00022679"/>
    </source>
</evidence>
<organism evidence="4 5">
    <name type="scientific">Candidatus Roizmanbacteria bacterium GW2011_GWA2_37_7</name>
    <dbReference type="NCBI Taxonomy" id="1618481"/>
    <lineage>
        <taxon>Bacteria</taxon>
        <taxon>Candidatus Roizmaniibacteriota</taxon>
    </lineage>
</organism>
<dbReference type="STRING" id="1618481.US54_C0009G0006"/>
<evidence type="ECO:0000313" key="4">
    <source>
        <dbReference type="EMBL" id="KKQ38486.1"/>
    </source>
</evidence>
<dbReference type="CDD" id="cd04301">
    <property type="entry name" value="NAT_SF"/>
    <property type="match status" value="1"/>
</dbReference>
<dbReference type="GO" id="GO:0016747">
    <property type="term" value="F:acyltransferase activity, transferring groups other than amino-acyl groups"/>
    <property type="evidence" value="ECO:0007669"/>
    <property type="project" value="InterPro"/>
</dbReference>
<evidence type="ECO:0000256" key="2">
    <source>
        <dbReference type="ARBA" id="ARBA00023315"/>
    </source>
</evidence>
<dbReference type="Pfam" id="PF00583">
    <property type="entry name" value="Acetyltransf_1"/>
    <property type="match status" value="1"/>
</dbReference>
<feature type="domain" description="N-acetyltransferase" evidence="3">
    <location>
        <begin position="1"/>
        <end position="136"/>
    </location>
</feature>
<comment type="caution">
    <text evidence="4">The sequence shown here is derived from an EMBL/GenBank/DDBJ whole genome shotgun (WGS) entry which is preliminary data.</text>
</comment>
<keyword evidence="1 4" id="KW-0808">Transferase</keyword>
<dbReference type="SUPFAM" id="SSF55729">
    <property type="entry name" value="Acyl-CoA N-acyltransferases (Nat)"/>
    <property type="match status" value="1"/>
</dbReference>
<sequence>MKQSDVPQCIELWKTTGMRIAAFEREKKECLAMLKMNYTSCFVAISDKKIIGSVFGTFNGRRGWIYHLAVHNNWQKKGIGLLLMEKTEQALAKQKVTKIILAVHISNLKVIPFYEKLGYVIMPDALLFEKGLSGNK</sequence>
<dbReference type="PROSITE" id="PS51186">
    <property type="entry name" value="GNAT"/>
    <property type="match status" value="1"/>
</dbReference>
<evidence type="ECO:0000313" key="5">
    <source>
        <dbReference type="Proteomes" id="UP000034471"/>
    </source>
</evidence>
<dbReference type="EMBL" id="LBTJ01000009">
    <property type="protein sequence ID" value="KKQ38486.1"/>
    <property type="molecule type" value="Genomic_DNA"/>
</dbReference>
<dbReference type="InterPro" id="IPR050680">
    <property type="entry name" value="YpeA/RimI_acetyltransf"/>
</dbReference>
<dbReference type="PANTHER" id="PTHR43420:SF47">
    <property type="entry name" value="N-ACETYLTRANSFERASE DOMAIN-CONTAINING PROTEIN"/>
    <property type="match status" value="1"/>
</dbReference>
<gene>
    <name evidence="4" type="ORF">US54_C0009G0006</name>
</gene>
<dbReference type="AlphaFoldDB" id="A0A0G0KD15"/>
<evidence type="ECO:0000259" key="3">
    <source>
        <dbReference type="PROSITE" id="PS51186"/>
    </source>
</evidence>
<dbReference type="InterPro" id="IPR016181">
    <property type="entry name" value="Acyl_CoA_acyltransferase"/>
</dbReference>
<name>A0A0G0KD15_9BACT</name>
<keyword evidence="2" id="KW-0012">Acyltransferase</keyword>
<accession>A0A0G0KD15</accession>
<dbReference type="PANTHER" id="PTHR43420">
    <property type="entry name" value="ACETYLTRANSFERASE"/>
    <property type="match status" value="1"/>
</dbReference>
<protein>
    <submittedName>
        <fullName evidence="4">Acetyltransferase, GNAT family</fullName>
    </submittedName>
</protein>
<dbReference type="Proteomes" id="UP000034471">
    <property type="component" value="Unassembled WGS sequence"/>
</dbReference>
<proteinExistence type="predicted"/>
<reference evidence="4 5" key="1">
    <citation type="journal article" date="2015" name="Nature">
        <title>rRNA introns, odd ribosomes, and small enigmatic genomes across a large radiation of phyla.</title>
        <authorList>
            <person name="Brown C.T."/>
            <person name="Hug L.A."/>
            <person name="Thomas B.C."/>
            <person name="Sharon I."/>
            <person name="Castelle C.J."/>
            <person name="Singh A."/>
            <person name="Wilkins M.J."/>
            <person name="Williams K.H."/>
            <person name="Banfield J.F."/>
        </authorList>
    </citation>
    <scope>NUCLEOTIDE SEQUENCE [LARGE SCALE GENOMIC DNA]</scope>
</reference>